<accession>A0A5C3KE66</accession>
<name>A0A5C3KE66_COPMA</name>
<feature type="non-terminal residue" evidence="1">
    <location>
        <position position="1"/>
    </location>
</feature>
<protein>
    <submittedName>
        <fullName evidence="1">Uncharacterized protein</fullName>
    </submittedName>
</protein>
<keyword evidence="2" id="KW-1185">Reference proteome</keyword>
<evidence type="ECO:0000313" key="1">
    <source>
        <dbReference type="EMBL" id="TFK18406.1"/>
    </source>
</evidence>
<reference evidence="1 2" key="1">
    <citation type="journal article" date="2019" name="Nat. Ecol. Evol.">
        <title>Megaphylogeny resolves global patterns of mushroom evolution.</title>
        <authorList>
            <person name="Varga T."/>
            <person name="Krizsan K."/>
            <person name="Foldi C."/>
            <person name="Dima B."/>
            <person name="Sanchez-Garcia M."/>
            <person name="Sanchez-Ramirez S."/>
            <person name="Szollosi G.J."/>
            <person name="Szarkandi J.G."/>
            <person name="Papp V."/>
            <person name="Albert L."/>
            <person name="Andreopoulos W."/>
            <person name="Angelini C."/>
            <person name="Antonin V."/>
            <person name="Barry K.W."/>
            <person name="Bougher N.L."/>
            <person name="Buchanan P."/>
            <person name="Buyck B."/>
            <person name="Bense V."/>
            <person name="Catcheside P."/>
            <person name="Chovatia M."/>
            <person name="Cooper J."/>
            <person name="Damon W."/>
            <person name="Desjardin D."/>
            <person name="Finy P."/>
            <person name="Geml J."/>
            <person name="Haridas S."/>
            <person name="Hughes K."/>
            <person name="Justo A."/>
            <person name="Karasinski D."/>
            <person name="Kautmanova I."/>
            <person name="Kiss B."/>
            <person name="Kocsube S."/>
            <person name="Kotiranta H."/>
            <person name="LaButti K.M."/>
            <person name="Lechner B.E."/>
            <person name="Liimatainen K."/>
            <person name="Lipzen A."/>
            <person name="Lukacs Z."/>
            <person name="Mihaltcheva S."/>
            <person name="Morgado L.N."/>
            <person name="Niskanen T."/>
            <person name="Noordeloos M.E."/>
            <person name="Ohm R.A."/>
            <person name="Ortiz-Santana B."/>
            <person name="Ovrebo C."/>
            <person name="Racz N."/>
            <person name="Riley R."/>
            <person name="Savchenko A."/>
            <person name="Shiryaev A."/>
            <person name="Soop K."/>
            <person name="Spirin V."/>
            <person name="Szebenyi C."/>
            <person name="Tomsovsky M."/>
            <person name="Tulloss R.E."/>
            <person name="Uehling J."/>
            <person name="Grigoriev I.V."/>
            <person name="Vagvolgyi C."/>
            <person name="Papp T."/>
            <person name="Martin F.M."/>
            <person name="Miettinen O."/>
            <person name="Hibbett D.S."/>
            <person name="Nagy L.G."/>
        </authorList>
    </citation>
    <scope>NUCLEOTIDE SEQUENCE [LARGE SCALE GENOMIC DNA]</scope>
    <source>
        <strain evidence="1 2">CBS 121175</strain>
    </source>
</reference>
<dbReference type="AlphaFoldDB" id="A0A5C3KE66"/>
<dbReference type="OrthoDB" id="3063226at2759"/>
<proteinExistence type="predicted"/>
<dbReference type="EMBL" id="ML210404">
    <property type="protein sequence ID" value="TFK18406.1"/>
    <property type="molecule type" value="Genomic_DNA"/>
</dbReference>
<gene>
    <name evidence="1" type="ORF">FA15DRAFT_570949</name>
</gene>
<dbReference type="Proteomes" id="UP000307440">
    <property type="component" value="Unassembled WGS sequence"/>
</dbReference>
<feature type="non-terminal residue" evidence="1">
    <location>
        <position position="76"/>
    </location>
</feature>
<sequence length="76" mass="8864">LSTSNSGRLFASNGITYYSPNCQRDITTIPPPSRENFVDRNPFQPGLKYGDFWTPRWWSAAYGWTSFIPLYPDYYN</sequence>
<organism evidence="1 2">
    <name type="scientific">Coprinopsis marcescibilis</name>
    <name type="common">Agaric fungus</name>
    <name type="synonym">Psathyrella marcescibilis</name>
    <dbReference type="NCBI Taxonomy" id="230819"/>
    <lineage>
        <taxon>Eukaryota</taxon>
        <taxon>Fungi</taxon>
        <taxon>Dikarya</taxon>
        <taxon>Basidiomycota</taxon>
        <taxon>Agaricomycotina</taxon>
        <taxon>Agaricomycetes</taxon>
        <taxon>Agaricomycetidae</taxon>
        <taxon>Agaricales</taxon>
        <taxon>Agaricineae</taxon>
        <taxon>Psathyrellaceae</taxon>
        <taxon>Coprinopsis</taxon>
    </lineage>
</organism>
<evidence type="ECO:0000313" key="2">
    <source>
        <dbReference type="Proteomes" id="UP000307440"/>
    </source>
</evidence>